<name>A0A4U9DAU0_RAOTE</name>
<protein>
    <submittedName>
        <fullName evidence="1">TDP-4-oxo-6-deoxy-D-glucose transaminase</fullName>
    </submittedName>
</protein>
<accession>A0A4U9DAU0</accession>
<dbReference type="Proteomes" id="UP000339249">
    <property type="component" value="Unassembled WGS sequence"/>
</dbReference>
<dbReference type="AlphaFoldDB" id="A0A4U9DAU0"/>
<evidence type="ECO:0000313" key="1">
    <source>
        <dbReference type="EMBL" id="VTN13025.1"/>
    </source>
</evidence>
<dbReference type="InterPro" id="IPR015424">
    <property type="entry name" value="PyrdxlP-dep_Trfase"/>
</dbReference>
<dbReference type="EMBL" id="CABDVU010000001">
    <property type="protein sequence ID" value="VTN13025.1"/>
    <property type="molecule type" value="Genomic_DNA"/>
</dbReference>
<gene>
    <name evidence="1" type="ORF">NCTC9185_05030</name>
</gene>
<sequence length="75" mass="8731">MFYIKLRDIDDRSRLIAWLKEAEILAVFHYIPLHSCPAGENFGEFRGEDRFTTQESERCCACPCSTICRRLTSGR</sequence>
<evidence type="ECO:0000313" key="2">
    <source>
        <dbReference type="Proteomes" id="UP000339249"/>
    </source>
</evidence>
<dbReference type="SUPFAM" id="SSF53383">
    <property type="entry name" value="PLP-dependent transferases"/>
    <property type="match status" value="1"/>
</dbReference>
<dbReference type="Gene3D" id="3.90.1150.10">
    <property type="entry name" value="Aspartate Aminotransferase, domain 1"/>
    <property type="match status" value="1"/>
</dbReference>
<reference evidence="1 2" key="1">
    <citation type="submission" date="2019-04" db="EMBL/GenBank/DDBJ databases">
        <authorList>
            <consortium name="Pathogen Informatics"/>
        </authorList>
    </citation>
    <scope>NUCLEOTIDE SEQUENCE [LARGE SCALE GENOMIC DNA]</scope>
    <source>
        <strain evidence="1 2">NCTC9185</strain>
    </source>
</reference>
<organism evidence="1 2">
    <name type="scientific">Raoultella terrigena</name>
    <name type="common">Klebsiella terrigena</name>
    <dbReference type="NCBI Taxonomy" id="577"/>
    <lineage>
        <taxon>Bacteria</taxon>
        <taxon>Pseudomonadati</taxon>
        <taxon>Pseudomonadota</taxon>
        <taxon>Gammaproteobacteria</taxon>
        <taxon>Enterobacterales</taxon>
        <taxon>Enterobacteriaceae</taxon>
        <taxon>Klebsiella/Raoultella group</taxon>
        <taxon>Raoultella</taxon>
    </lineage>
</organism>
<proteinExistence type="predicted"/>
<dbReference type="InterPro" id="IPR015422">
    <property type="entry name" value="PyrdxlP-dep_Trfase_small"/>
</dbReference>